<keyword evidence="5" id="KW-1185">Reference proteome</keyword>
<organism evidence="3 4">
    <name type="scientific">Polarella glacialis</name>
    <name type="common">Dinoflagellate</name>
    <dbReference type="NCBI Taxonomy" id="89957"/>
    <lineage>
        <taxon>Eukaryota</taxon>
        <taxon>Sar</taxon>
        <taxon>Alveolata</taxon>
        <taxon>Dinophyceae</taxon>
        <taxon>Suessiales</taxon>
        <taxon>Suessiaceae</taxon>
        <taxon>Polarella</taxon>
    </lineage>
</organism>
<name>A0A813JFP3_POLGL</name>
<feature type="region of interest" description="Disordered" evidence="1">
    <location>
        <begin position="43"/>
        <end position="72"/>
    </location>
</feature>
<comment type="caution">
    <text evidence="3">The sequence shown here is derived from an EMBL/GenBank/DDBJ whole genome shotgun (WGS) entry which is preliminary data.</text>
</comment>
<dbReference type="Proteomes" id="UP000626109">
    <property type="component" value="Unassembled WGS sequence"/>
</dbReference>
<dbReference type="Proteomes" id="UP000654075">
    <property type="component" value="Unassembled WGS sequence"/>
</dbReference>
<feature type="compositionally biased region" description="Acidic residues" evidence="1">
    <location>
        <begin position="43"/>
        <end position="57"/>
    </location>
</feature>
<dbReference type="EMBL" id="CAJNNW010025079">
    <property type="protein sequence ID" value="CAE8675503.1"/>
    <property type="molecule type" value="Genomic_DNA"/>
</dbReference>
<gene>
    <name evidence="2" type="ORF">PGLA1383_LOCUS52352</name>
    <name evidence="3" type="ORF">PGLA2088_LOCUS19419</name>
</gene>
<evidence type="ECO:0000256" key="1">
    <source>
        <dbReference type="SAM" id="MobiDB-lite"/>
    </source>
</evidence>
<sequence>MQEADLDLDRVKVVSTDRWYEDFRFRWENVGCFECLFSSFLTSEDEGDDEDMEEEATESNLVHDSTHSKFQGESLQLPAQFSRLSDGLRDTREAHVFAASISQCTRRVSESTCSRTAIIDTFQNTVQPHFKTADSQLGQQKV</sequence>
<evidence type="ECO:0000313" key="5">
    <source>
        <dbReference type="Proteomes" id="UP000654075"/>
    </source>
</evidence>
<accession>A0A813JFP3</accession>
<protein>
    <submittedName>
        <fullName evidence="3">Uncharacterized protein</fullName>
    </submittedName>
</protein>
<feature type="compositionally biased region" description="Polar residues" evidence="1">
    <location>
        <begin position="59"/>
        <end position="72"/>
    </location>
</feature>
<evidence type="ECO:0000313" key="2">
    <source>
        <dbReference type="EMBL" id="CAE8636944.1"/>
    </source>
</evidence>
<evidence type="ECO:0000313" key="4">
    <source>
        <dbReference type="Proteomes" id="UP000626109"/>
    </source>
</evidence>
<evidence type="ECO:0000313" key="3">
    <source>
        <dbReference type="EMBL" id="CAE8675503.1"/>
    </source>
</evidence>
<dbReference type="EMBL" id="CAJNNV010031580">
    <property type="protein sequence ID" value="CAE8636944.1"/>
    <property type="molecule type" value="Genomic_DNA"/>
</dbReference>
<reference evidence="3" key="1">
    <citation type="submission" date="2021-02" db="EMBL/GenBank/DDBJ databases">
        <authorList>
            <person name="Dougan E. K."/>
            <person name="Rhodes N."/>
            <person name="Thang M."/>
            <person name="Chan C."/>
        </authorList>
    </citation>
    <scope>NUCLEOTIDE SEQUENCE</scope>
</reference>
<proteinExistence type="predicted"/>
<dbReference type="AlphaFoldDB" id="A0A813JFP3"/>